<dbReference type="AlphaFoldDB" id="A0A6S6WBR1"/>
<protein>
    <submittedName>
        <fullName evidence="17">Uncharacterized protein</fullName>
    </submittedName>
</protein>
<keyword evidence="5" id="KW-0255">Endonuclease</keyword>
<evidence type="ECO:0000256" key="9">
    <source>
        <dbReference type="ARBA" id="ARBA00022908"/>
    </source>
</evidence>
<dbReference type="GO" id="GO:0006310">
    <property type="term" value="P:DNA recombination"/>
    <property type="evidence" value="ECO:0007669"/>
    <property type="project" value="UniProtKB-KW"/>
</dbReference>
<evidence type="ECO:0000256" key="10">
    <source>
        <dbReference type="ARBA" id="ARBA00022918"/>
    </source>
</evidence>
<feature type="compositionally biased region" description="Polar residues" evidence="16">
    <location>
        <begin position="910"/>
        <end position="933"/>
    </location>
</feature>
<dbReference type="GO" id="GO:0003677">
    <property type="term" value="F:DNA binding"/>
    <property type="evidence" value="ECO:0007669"/>
    <property type="project" value="UniProtKB-KW"/>
</dbReference>
<accession>A0A6S6WBR1</accession>
<keyword evidence="3" id="KW-0540">Nuclease</keyword>
<reference evidence="17" key="1">
    <citation type="submission" date="2021-02" db="EMBL/GenBank/DDBJ databases">
        <authorList>
            <person name="Syme A R."/>
            <person name="Syme A R."/>
            <person name="Moolhuijzen P."/>
        </authorList>
    </citation>
    <scope>NUCLEOTIDE SEQUENCE</scope>
    <source>
        <strain evidence="17">W1-1</strain>
    </source>
</reference>
<dbReference type="SUPFAM" id="SSF53098">
    <property type="entry name" value="Ribonuclease H-like"/>
    <property type="match status" value="1"/>
</dbReference>
<sequence>MSKNPVTSDLVLDGQSNWELWIFVVKRIAEAGDVWEYIDPDQLYRPLQKPEKPVRPAPVVNADGSPPTQPTQHALMQYNQDLSNYYKDIKEYRRLKDKLGQVEAHITKTIQQDLLYHIKDKLSIYDQIKTLQELYSPTTADQEYRVQKAYESAKTLHSRRSNIEDWCSEFLTAYNRAKQLNLPEVHGFRAHKDLVRAIKQVDAAYAASASLNIFKAEETWNLNRNAPVPIESQLSTVLADFLRYYRTTQSRKTNIHGGVFGATLNGQESPYKKKRLRSSARTRGFVEDPEKAKKITTFETSDTKGILNKIREKTRRYKKHKTNDAEKRTESDSIDIDAGDQPTDQSTHEAYAVFSAAFNNQQAFRQHPLLHSWTLDPATDIHICNNPAEFQWKTPAADDDVVLAGGSEFLIEAWGEVTIPLSTPIGIKKATLERVALIPSFFTSLVSLWRLKSSDIHFDSGRNVLYRIGPPREDVAKLTQLGGHWLIVHRSQPAATSTQLSVFATNQRRPQYSAQPLKPRLLTKPQLHVLLGHAGSNAIDQLSSHVRGILPPTGSAPATINCEECLQNKAHQIISRRIGHELGASRPFESVAIDLIQLDATGYNGHRYVFHGFDLYTKLNFVYTIAKRDKVTLLNVLTRLDRSIKREFNATVTFLIADDEKGYGITDDSARAYCHREGIRLQIRAPHTEEQNGSAERSGKNLIVRSRSMSITSNLPLPLAPEIYVAAAYLLNRTPTRTIDWKTPFEMAYLKQPSIAHLRVYGCCAYALRPQIPRGDKLSPRALIGYLVGYDSSNIYRVWLPNATSRAHQGKVIRIRDVTFKEDLFYQHRDESDPLLQGEELKAITHTLHMPALQDSENSSEDEYSIIPELDQAESSSPLDDHSKPHDQFNSDPLLPTPAITISPDPDPQLPTQASSATLGRSPTPEFQPSAQTSRKRKRRSSHDSNAAQNRELIDSNLRDTHILPEGSTRSRKPSRKSSSFFVNKYWSTFVAASTTAPKKRFHHSDLPPEPRFYQDVMKLPAPHRQGFTAAMQREITGIKRKGTYKTVKWKDFNAQDHEPAHTAALNDFERKLLRKYEIRSLGELSTFCGIQTHRDRSVGSILLSQPAYIDRLYTKYPSPKQFTRPPATPLPLEELLPSDEPKNEANLNRYAQLVGSIGYVATATRPDVSKAHSKLAEFLVNPTQRHMDAAYQTIAYLHYTKDQALYYDASISTDIAHIVDHEEPDFFGATDASYADHKATRKSSQGYIFFLFGGPTDWKATLQRCVTKSTCQTWHLVH</sequence>
<keyword evidence="11" id="KW-0239">DNA-directed DNA polymerase</keyword>
<proteinExistence type="predicted"/>
<dbReference type="EMBL" id="HG992985">
    <property type="protein sequence ID" value="CAE7204972.1"/>
    <property type="molecule type" value="Genomic_DNA"/>
</dbReference>
<feature type="compositionally biased region" description="Basic and acidic residues" evidence="16">
    <location>
        <begin position="322"/>
        <end position="331"/>
    </location>
</feature>
<dbReference type="InterPro" id="IPR039537">
    <property type="entry name" value="Retrotran_Ty1/copia-like"/>
</dbReference>
<evidence type="ECO:0000256" key="7">
    <source>
        <dbReference type="ARBA" id="ARBA00022842"/>
    </source>
</evidence>
<dbReference type="GO" id="GO:0032196">
    <property type="term" value="P:transposition"/>
    <property type="evidence" value="ECO:0007669"/>
    <property type="project" value="UniProtKB-KW"/>
</dbReference>
<evidence type="ECO:0000256" key="8">
    <source>
        <dbReference type="ARBA" id="ARBA00022884"/>
    </source>
</evidence>
<evidence type="ECO:0000256" key="2">
    <source>
        <dbReference type="ARBA" id="ARBA00022695"/>
    </source>
</evidence>
<evidence type="ECO:0000256" key="3">
    <source>
        <dbReference type="ARBA" id="ARBA00022722"/>
    </source>
</evidence>
<keyword evidence="1" id="KW-0815">Transposition</keyword>
<evidence type="ECO:0000256" key="15">
    <source>
        <dbReference type="ARBA" id="ARBA00049244"/>
    </source>
</evidence>
<keyword evidence="2" id="KW-0548">Nucleotidyltransferase</keyword>
<keyword evidence="8" id="KW-0694">RNA-binding</keyword>
<comment type="catalytic activity">
    <reaction evidence="15">
        <text>DNA(n) + a 2'-deoxyribonucleoside 5'-triphosphate = DNA(n+1) + diphosphate</text>
        <dbReference type="Rhea" id="RHEA:22508"/>
        <dbReference type="Rhea" id="RHEA-COMP:17339"/>
        <dbReference type="Rhea" id="RHEA-COMP:17340"/>
        <dbReference type="ChEBI" id="CHEBI:33019"/>
        <dbReference type="ChEBI" id="CHEBI:61560"/>
        <dbReference type="ChEBI" id="CHEBI:173112"/>
        <dbReference type="EC" id="2.7.7.7"/>
    </reaction>
</comment>
<keyword evidence="7" id="KW-0460">Magnesium</keyword>
<evidence type="ECO:0000256" key="1">
    <source>
        <dbReference type="ARBA" id="ARBA00022578"/>
    </source>
</evidence>
<keyword evidence="6" id="KW-0378">Hydrolase</keyword>
<feature type="region of interest" description="Disordered" evidence="16">
    <location>
        <begin position="874"/>
        <end position="976"/>
    </location>
</feature>
<dbReference type="InterPro" id="IPR036397">
    <property type="entry name" value="RNaseH_sf"/>
</dbReference>
<name>A0A6S6WBR1_9PLEO</name>
<keyword evidence="12" id="KW-0238">DNA-binding</keyword>
<comment type="catalytic activity">
    <reaction evidence="14">
        <text>DNA(n) + a 2'-deoxyribonucleoside 5'-triphosphate = DNA(n+1) + diphosphate</text>
        <dbReference type="Rhea" id="RHEA:22508"/>
        <dbReference type="Rhea" id="RHEA-COMP:17339"/>
        <dbReference type="Rhea" id="RHEA-COMP:17340"/>
        <dbReference type="ChEBI" id="CHEBI:33019"/>
        <dbReference type="ChEBI" id="CHEBI:61560"/>
        <dbReference type="ChEBI" id="CHEBI:173112"/>
        <dbReference type="EC" id="2.7.7.49"/>
    </reaction>
</comment>
<keyword evidence="11" id="KW-0808">Transferase</keyword>
<keyword evidence="9" id="KW-0229">DNA integration</keyword>
<organism evidence="17 18">
    <name type="scientific">Pyrenophora teres f. teres</name>
    <dbReference type="NCBI Taxonomy" id="97479"/>
    <lineage>
        <taxon>Eukaryota</taxon>
        <taxon>Fungi</taxon>
        <taxon>Dikarya</taxon>
        <taxon>Ascomycota</taxon>
        <taxon>Pezizomycotina</taxon>
        <taxon>Dothideomycetes</taxon>
        <taxon>Pleosporomycetidae</taxon>
        <taxon>Pleosporales</taxon>
        <taxon>Pleosporineae</taxon>
        <taxon>Pleosporaceae</taxon>
        <taxon>Pyrenophora</taxon>
    </lineage>
</organism>
<evidence type="ECO:0000313" key="17">
    <source>
        <dbReference type="EMBL" id="CAE7204972.1"/>
    </source>
</evidence>
<evidence type="ECO:0000256" key="13">
    <source>
        <dbReference type="ARBA" id="ARBA00023172"/>
    </source>
</evidence>
<evidence type="ECO:0000256" key="16">
    <source>
        <dbReference type="SAM" id="MobiDB-lite"/>
    </source>
</evidence>
<keyword evidence="10" id="KW-0695">RNA-directed DNA polymerase</keyword>
<dbReference type="GO" id="GO:0015074">
    <property type="term" value="P:DNA integration"/>
    <property type="evidence" value="ECO:0007669"/>
    <property type="project" value="UniProtKB-KW"/>
</dbReference>
<feature type="region of interest" description="Disordered" evidence="16">
    <location>
        <begin position="317"/>
        <end position="342"/>
    </location>
</feature>
<feature type="compositionally biased region" description="Basic and acidic residues" evidence="16">
    <location>
        <begin position="952"/>
        <end position="963"/>
    </location>
</feature>
<dbReference type="GO" id="GO:0005634">
    <property type="term" value="C:nucleus"/>
    <property type="evidence" value="ECO:0007669"/>
    <property type="project" value="UniProtKB-ARBA"/>
</dbReference>
<dbReference type="InterPro" id="IPR012337">
    <property type="entry name" value="RNaseH-like_sf"/>
</dbReference>
<dbReference type="InterPro" id="IPR001584">
    <property type="entry name" value="Integrase_cat-core"/>
</dbReference>
<dbReference type="Proteomes" id="UP000472372">
    <property type="component" value="Chromosome 9"/>
</dbReference>
<dbReference type="PANTHER" id="PTHR42648:SF11">
    <property type="entry name" value="TRANSPOSON TY4-P GAG-POL POLYPROTEIN"/>
    <property type="match status" value="1"/>
</dbReference>
<keyword evidence="4" id="KW-0479">Metal-binding</keyword>
<evidence type="ECO:0000256" key="5">
    <source>
        <dbReference type="ARBA" id="ARBA00022759"/>
    </source>
</evidence>
<dbReference type="GO" id="GO:0004519">
    <property type="term" value="F:endonuclease activity"/>
    <property type="evidence" value="ECO:0007669"/>
    <property type="project" value="UniProtKB-KW"/>
</dbReference>
<dbReference type="PANTHER" id="PTHR42648">
    <property type="entry name" value="TRANSPOSASE, PUTATIVE-RELATED"/>
    <property type="match status" value="1"/>
</dbReference>
<dbReference type="Pfam" id="PF25597">
    <property type="entry name" value="SH3_retrovirus"/>
    <property type="match status" value="1"/>
</dbReference>
<gene>
    <name evidence="17" type="ORF">PTTW11_09195</name>
</gene>
<evidence type="ECO:0000256" key="6">
    <source>
        <dbReference type="ARBA" id="ARBA00022801"/>
    </source>
</evidence>
<evidence type="ECO:0000256" key="11">
    <source>
        <dbReference type="ARBA" id="ARBA00022932"/>
    </source>
</evidence>
<dbReference type="GO" id="GO:0016787">
    <property type="term" value="F:hydrolase activity"/>
    <property type="evidence" value="ECO:0007669"/>
    <property type="project" value="UniProtKB-KW"/>
</dbReference>
<dbReference type="PROSITE" id="PS50994">
    <property type="entry name" value="INTEGRASE"/>
    <property type="match status" value="1"/>
</dbReference>
<evidence type="ECO:0000256" key="4">
    <source>
        <dbReference type="ARBA" id="ARBA00022723"/>
    </source>
</evidence>
<evidence type="ECO:0000313" key="18">
    <source>
        <dbReference type="Proteomes" id="UP000472372"/>
    </source>
</evidence>
<dbReference type="Gene3D" id="3.30.420.10">
    <property type="entry name" value="Ribonuclease H-like superfamily/Ribonuclease H"/>
    <property type="match status" value="1"/>
</dbReference>
<evidence type="ECO:0000256" key="14">
    <source>
        <dbReference type="ARBA" id="ARBA00048173"/>
    </source>
</evidence>
<dbReference type="GO" id="GO:0003887">
    <property type="term" value="F:DNA-directed DNA polymerase activity"/>
    <property type="evidence" value="ECO:0007669"/>
    <property type="project" value="UniProtKB-KW"/>
</dbReference>
<feature type="compositionally biased region" description="Basic and acidic residues" evidence="16">
    <location>
        <begin position="879"/>
        <end position="889"/>
    </location>
</feature>
<evidence type="ECO:0000256" key="12">
    <source>
        <dbReference type="ARBA" id="ARBA00023125"/>
    </source>
</evidence>
<dbReference type="InterPro" id="IPR057670">
    <property type="entry name" value="SH3_retrovirus"/>
</dbReference>
<dbReference type="GO" id="GO:0046872">
    <property type="term" value="F:metal ion binding"/>
    <property type="evidence" value="ECO:0007669"/>
    <property type="project" value="UniProtKB-KW"/>
</dbReference>
<dbReference type="GO" id="GO:0003723">
    <property type="term" value="F:RNA binding"/>
    <property type="evidence" value="ECO:0007669"/>
    <property type="project" value="UniProtKB-KW"/>
</dbReference>
<dbReference type="GO" id="GO:0003964">
    <property type="term" value="F:RNA-directed DNA polymerase activity"/>
    <property type="evidence" value="ECO:0007669"/>
    <property type="project" value="UniProtKB-KW"/>
</dbReference>
<keyword evidence="13" id="KW-0233">DNA recombination</keyword>